<feature type="transmembrane region" description="Helical" evidence="9">
    <location>
        <begin position="128"/>
        <end position="146"/>
    </location>
</feature>
<evidence type="ECO:0000313" key="12">
    <source>
        <dbReference type="Proteomes" id="UP000310597"/>
    </source>
</evidence>
<dbReference type="GO" id="GO:0015031">
    <property type="term" value="P:protein transport"/>
    <property type="evidence" value="ECO:0007669"/>
    <property type="project" value="UniProtKB-KW"/>
</dbReference>
<evidence type="ECO:0000256" key="1">
    <source>
        <dbReference type="ARBA" id="ARBA00004651"/>
    </source>
</evidence>
<proteinExistence type="inferred from homology"/>
<keyword evidence="8 9" id="KW-0472">Membrane</keyword>
<evidence type="ECO:0000259" key="10">
    <source>
        <dbReference type="PROSITE" id="PS50928"/>
    </source>
</evidence>
<dbReference type="AlphaFoldDB" id="A0A4V5PTM8"/>
<dbReference type="OrthoDB" id="9783218at2"/>
<comment type="similarity">
    <text evidence="9">Belongs to the binding-protein-dependent transport system permease family.</text>
</comment>
<organism evidence="11 12">
    <name type="scientific">Rhodobacter capsulatus</name>
    <name type="common">Rhodopseudomonas capsulata</name>
    <dbReference type="NCBI Taxonomy" id="1061"/>
    <lineage>
        <taxon>Bacteria</taxon>
        <taxon>Pseudomonadati</taxon>
        <taxon>Pseudomonadota</taxon>
        <taxon>Alphaproteobacteria</taxon>
        <taxon>Rhodobacterales</taxon>
        <taxon>Rhodobacter group</taxon>
        <taxon>Rhodobacter</taxon>
    </lineage>
</organism>
<dbReference type="PROSITE" id="PS50928">
    <property type="entry name" value="ABC_TM1"/>
    <property type="match status" value="1"/>
</dbReference>
<keyword evidence="5" id="KW-0571">Peptide transport</keyword>
<evidence type="ECO:0000256" key="6">
    <source>
        <dbReference type="ARBA" id="ARBA00022927"/>
    </source>
</evidence>
<dbReference type="Gene3D" id="1.10.3720.10">
    <property type="entry name" value="MetI-like"/>
    <property type="match status" value="1"/>
</dbReference>
<keyword evidence="4 9" id="KW-0812">Transmembrane</keyword>
<accession>A0A4V5PTM8</accession>
<dbReference type="SUPFAM" id="SSF161098">
    <property type="entry name" value="MetI-like"/>
    <property type="match status" value="1"/>
</dbReference>
<dbReference type="InterPro" id="IPR035906">
    <property type="entry name" value="MetI-like_sf"/>
</dbReference>
<gene>
    <name evidence="11" type="ORF">FBT96_08000</name>
</gene>
<feature type="transmembrane region" description="Helical" evidence="9">
    <location>
        <begin position="100"/>
        <end position="122"/>
    </location>
</feature>
<evidence type="ECO:0000256" key="2">
    <source>
        <dbReference type="ARBA" id="ARBA00022448"/>
    </source>
</evidence>
<keyword evidence="2 9" id="KW-0813">Transport</keyword>
<keyword evidence="6" id="KW-0653">Protein transport</keyword>
<protein>
    <submittedName>
        <fullName evidence="11">ABC transporter permease subunit</fullName>
    </submittedName>
</protein>
<reference evidence="11 12" key="1">
    <citation type="submission" date="2019-04" db="EMBL/GenBank/DDBJ databases">
        <title>Draft Whole-Genome sequence of the purple photosynthetic bacterium Rhodobacter capsulatus SP108 with an indigenous class A beta-lactamase.</title>
        <authorList>
            <person name="Robertson S."/>
            <person name="Meyer T.E."/>
            <person name="Kyndt J.A."/>
        </authorList>
    </citation>
    <scope>NUCLEOTIDE SEQUENCE [LARGE SCALE GENOMIC DNA]</scope>
    <source>
        <strain evidence="11 12">SP108</strain>
    </source>
</reference>
<feature type="domain" description="ABC transmembrane type-1" evidence="10">
    <location>
        <begin position="64"/>
        <end position="253"/>
    </location>
</feature>
<evidence type="ECO:0000256" key="4">
    <source>
        <dbReference type="ARBA" id="ARBA00022692"/>
    </source>
</evidence>
<dbReference type="GO" id="GO:0071916">
    <property type="term" value="F:dipeptide transmembrane transporter activity"/>
    <property type="evidence" value="ECO:0007669"/>
    <property type="project" value="TreeGrafter"/>
</dbReference>
<evidence type="ECO:0000256" key="7">
    <source>
        <dbReference type="ARBA" id="ARBA00022989"/>
    </source>
</evidence>
<dbReference type="InterPro" id="IPR000515">
    <property type="entry name" value="MetI-like"/>
</dbReference>
<dbReference type="PANTHER" id="PTHR43386">
    <property type="entry name" value="OLIGOPEPTIDE TRANSPORT SYSTEM PERMEASE PROTEIN APPC"/>
    <property type="match status" value="1"/>
</dbReference>
<evidence type="ECO:0000256" key="5">
    <source>
        <dbReference type="ARBA" id="ARBA00022856"/>
    </source>
</evidence>
<dbReference type="EMBL" id="SWJZ01000026">
    <property type="protein sequence ID" value="TKD21678.1"/>
    <property type="molecule type" value="Genomic_DNA"/>
</dbReference>
<evidence type="ECO:0000313" key="11">
    <source>
        <dbReference type="EMBL" id="TKD21678.1"/>
    </source>
</evidence>
<dbReference type="RefSeq" id="WP_136905785.1">
    <property type="nucleotide sequence ID" value="NZ_SWJZ01000026.1"/>
</dbReference>
<evidence type="ECO:0000256" key="9">
    <source>
        <dbReference type="RuleBase" id="RU363032"/>
    </source>
</evidence>
<feature type="transmembrane region" description="Helical" evidence="9">
    <location>
        <begin position="188"/>
        <end position="212"/>
    </location>
</feature>
<dbReference type="Pfam" id="PF00528">
    <property type="entry name" value="BPD_transp_1"/>
    <property type="match status" value="1"/>
</dbReference>
<feature type="transmembrane region" description="Helical" evidence="9">
    <location>
        <begin position="232"/>
        <end position="253"/>
    </location>
</feature>
<feature type="transmembrane region" description="Helical" evidence="9">
    <location>
        <begin position="66"/>
        <end position="88"/>
    </location>
</feature>
<dbReference type="InterPro" id="IPR050366">
    <property type="entry name" value="BP-dependent_transpt_permease"/>
</dbReference>
<keyword evidence="3" id="KW-1003">Cell membrane</keyword>
<dbReference type="Proteomes" id="UP000310597">
    <property type="component" value="Unassembled WGS sequence"/>
</dbReference>
<evidence type="ECO:0000256" key="8">
    <source>
        <dbReference type="ARBA" id="ARBA00023136"/>
    </source>
</evidence>
<comment type="subcellular location">
    <subcellularLocation>
        <location evidence="1 9">Cell membrane</location>
        <topology evidence="1 9">Multi-pass membrane protein</topology>
    </subcellularLocation>
</comment>
<dbReference type="PANTHER" id="PTHR43386:SF1">
    <property type="entry name" value="D,D-DIPEPTIDE TRANSPORT SYSTEM PERMEASE PROTEIN DDPC-RELATED"/>
    <property type="match status" value="1"/>
</dbReference>
<name>A0A4V5PTM8_RHOCA</name>
<evidence type="ECO:0000256" key="3">
    <source>
        <dbReference type="ARBA" id="ARBA00022475"/>
    </source>
</evidence>
<sequence length="257" mass="26847">MTARHLGFGLLAAILALALLGPLVDPAGPFKQALTKTLAGPDAGAWLGYDHLGRSMLARLAHALRLSLLIALAATATAAAIGIGLGALASWRGGWLDRGLSLLADSLLALPALLLVLMMGVILPSTPLAFWAGLAAVQWIEFFRLTRSVARSTLASPAVEAARLQGFGPVWVFRRILWPEIGPMLRTAAAFGVANAVAAIAALGFVSVGMRAPTPELGLMMVELLPSWREAPLALLQPVAACFALLLSLNLIAGDRE</sequence>
<dbReference type="GO" id="GO:0005886">
    <property type="term" value="C:plasma membrane"/>
    <property type="evidence" value="ECO:0007669"/>
    <property type="project" value="UniProtKB-SubCell"/>
</dbReference>
<comment type="caution">
    <text evidence="11">The sequence shown here is derived from an EMBL/GenBank/DDBJ whole genome shotgun (WGS) entry which is preliminary data.</text>
</comment>
<keyword evidence="7 9" id="KW-1133">Transmembrane helix</keyword>